<protein>
    <submittedName>
        <fullName evidence="2">Uncharacterized protein</fullName>
    </submittedName>
</protein>
<accession>A0A8T0FW20</accession>
<dbReference type="Proteomes" id="UP000807504">
    <property type="component" value="Unassembled WGS sequence"/>
</dbReference>
<keyword evidence="3" id="KW-1185">Reference proteome</keyword>
<organism evidence="2 3">
    <name type="scientific">Argiope bruennichi</name>
    <name type="common">Wasp spider</name>
    <name type="synonym">Aranea bruennichi</name>
    <dbReference type="NCBI Taxonomy" id="94029"/>
    <lineage>
        <taxon>Eukaryota</taxon>
        <taxon>Metazoa</taxon>
        <taxon>Ecdysozoa</taxon>
        <taxon>Arthropoda</taxon>
        <taxon>Chelicerata</taxon>
        <taxon>Arachnida</taxon>
        <taxon>Araneae</taxon>
        <taxon>Araneomorphae</taxon>
        <taxon>Entelegynae</taxon>
        <taxon>Araneoidea</taxon>
        <taxon>Araneidae</taxon>
        <taxon>Argiope</taxon>
    </lineage>
</organism>
<dbReference type="AlphaFoldDB" id="A0A8T0FW20"/>
<reference evidence="2" key="1">
    <citation type="journal article" date="2020" name="bioRxiv">
        <title>Chromosome-level reference genome of the European wasp spider Argiope bruennichi: a resource for studies on range expansion and evolutionary adaptation.</title>
        <authorList>
            <person name="Sheffer M.M."/>
            <person name="Hoppe A."/>
            <person name="Krehenwinkel H."/>
            <person name="Uhl G."/>
            <person name="Kuss A.W."/>
            <person name="Jensen L."/>
            <person name="Jensen C."/>
            <person name="Gillespie R.G."/>
            <person name="Hoff K.J."/>
            <person name="Prost S."/>
        </authorList>
    </citation>
    <scope>NUCLEOTIDE SEQUENCE</scope>
</reference>
<feature type="compositionally biased region" description="Low complexity" evidence="1">
    <location>
        <begin position="31"/>
        <end position="46"/>
    </location>
</feature>
<name>A0A8T0FW20_ARGBR</name>
<evidence type="ECO:0000313" key="3">
    <source>
        <dbReference type="Proteomes" id="UP000807504"/>
    </source>
</evidence>
<gene>
    <name evidence="2" type="ORF">HNY73_003181</name>
</gene>
<comment type="caution">
    <text evidence="2">The sequence shown here is derived from an EMBL/GenBank/DDBJ whole genome shotgun (WGS) entry which is preliminary data.</text>
</comment>
<reference evidence="2" key="2">
    <citation type="submission" date="2020-06" db="EMBL/GenBank/DDBJ databases">
        <authorList>
            <person name="Sheffer M."/>
        </authorList>
    </citation>
    <scope>NUCLEOTIDE SEQUENCE</scope>
</reference>
<dbReference type="EMBL" id="JABXBU010000002">
    <property type="protein sequence ID" value="KAF8795317.1"/>
    <property type="molecule type" value="Genomic_DNA"/>
</dbReference>
<feature type="region of interest" description="Disordered" evidence="1">
    <location>
        <begin position="30"/>
        <end position="50"/>
    </location>
</feature>
<sequence>MEAITDELPSMMLDPPSDADIGLLPLRRTKSSTSISPTTSNIIKNIPTGDKSIPMKELLQRLRSLSQSPSDGMRSHLPVSIKWKLTKS</sequence>
<proteinExistence type="predicted"/>
<evidence type="ECO:0000256" key="1">
    <source>
        <dbReference type="SAM" id="MobiDB-lite"/>
    </source>
</evidence>
<evidence type="ECO:0000313" key="2">
    <source>
        <dbReference type="EMBL" id="KAF8795317.1"/>
    </source>
</evidence>